<dbReference type="Proteomes" id="UP001295444">
    <property type="component" value="Chromosome 05"/>
</dbReference>
<reference evidence="2" key="1">
    <citation type="submission" date="2022-03" db="EMBL/GenBank/DDBJ databases">
        <authorList>
            <person name="Alioto T."/>
            <person name="Alioto T."/>
            <person name="Gomez Garrido J."/>
        </authorList>
    </citation>
    <scope>NUCLEOTIDE SEQUENCE</scope>
</reference>
<accession>A0AAD1S9S8</accession>
<dbReference type="PANTHER" id="PTHR43943">
    <property type="entry name" value="DEHYDROGENASE/REDUCTASE (SDR FAMILY) MEMBER 4"/>
    <property type="match status" value="1"/>
</dbReference>
<sequence length="82" mass="8873">MADSLRPMNIRVNGLVLGLINTTFSEKIRMTPEIHLKLASFGIYRLGKPEECSGIVSFLCSEDASYINGENIGVTGGTVGRL</sequence>
<dbReference type="SUPFAM" id="SSF51735">
    <property type="entry name" value="NAD(P)-binding Rossmann-fold domains"/>
    <property type="match status" value="1"/>
</dbReference>
<dbReference type="InterPro" id="IPR036291">
    <property type="entry name" value="NAD(P)-bd_dom_sf"/>
</dbReference>
<dbReference type="Gene3D" id="3.40.50.720">
    <property type="entry name" value="NAD(P)-binding Rossmann-like Domain"/>
    <property type="match status" value="1"/>
</dbReference>
<dbReference type="PRINTS" id="PR00081">
    <property type="entry name" value="GDHRDH"/>
</dbReference>
<organism evidence="2 3">
    <name type="scientific">Pelobates cultripes</name>
    <name type="common">Western spadefoot toad</name>
    <dbReference type="NCBI Taxonomy" id="61616"/>
    <lineage>
        <taxon>Eukaryota</taxon>
        <taxon>Metazoa</taxon>
        <taxon>Chordata</taxon>
        <taxon>Craniata</taxon>
        <taxon>Vertebrata</taxon>
        <taxon>Euteleostomi</taxon>
        <taxon>Amphibia</taxon>
        <taxon>Batrachia</taxon>
        <taxon>Anura</taxon>
        <taxon>Pelobatoidea</taxon>
        <taxon>Pelobatidae</taxon>
        <taxon>Pelobates</taxon>
    </lineage>
</organism>
<dbReference type="AlphaFoldDB" id="A0AAD1S9S8"/>
<comment type="similarity">
    <text evidence="1">Belongs to the short-chain dehydrogenases/reductases (SDR) family.</text>
</comment>
<dbReference type="PANTHER" id="PTHR43943:SF2">
    <property type="entry name" value="DEHYDROGENASE_REDUCTASE 4"/>
    <property type="match status" value="1"/>
</dbReference>
<dbReference type="GO" id="GO:0004090">
    <property type="term" value="F:carbonyl reductase (NADPH) activity"/>
    <property type="evidence" value="ECO:0007669"/>
    <property type="project" value="TreeGrafter"/>
</dbReference>
<gene>
    <name evidence="2" type="ORF">PECUL_23A042330</name>
</gene>
<name>A0AAD1S9S8_PELCU</name>
<keyword evidence="3" id="KW-1185">Reference proteome</keyword>
<dbReference type="EMBL" id="OW240916">
    <property type="protein sequence ID" value="CAH2295244.1"/>
    <property type="molecule type" value="Genomic_DNA"/>
</dbReference>
<proteinExistence type="inferred from homology"/>
<evidence type="ECO:0000313" key="3">
    <source>
        <dbReference type="Proteomes" id="UP001295444"/>
    </source>
</evidence>
<protein>
    <submittedName>
        <fullName evidence="2">Dehydrogenase reductase SDR family member 4 isoform X2</fullName>
    </submittedName>
</protein>
<evidence type="ECO:0000256" key="1">
    <source>
        <dbReference type="ARBA" id="ARBA00006484"/>
    </source>
</evidence>
<dbReference type="InterPro" id="IPR002347">
    <property type="entry name" value="SDR_fam"/>
</dbReference>
<dbReference type="Pfam" id="PF13561">
    <property type="entry name" value="adh_short_C2"/>
    <property type="match status" value="1"/>
</dbReference>
<evidence type="ECO:0000313" key="2">
    <source>
        <dbReference type="EMBL" id="CAH2295244.1"/>
    </source>
</evidence>